<dbReference type="PANTHER" id="PTHR37512">
    <property type="entry name" value="TRIFUNCTIONAL NAD BIOSYNTHESIS/REGULATOR PROTEIN NADR"/>
    <property type="match status" value="1"/>
</dbReference>
<dbReference type="SMART" id="SM00530">
    <property type="entry name" value="HTH_XRE"/>
    <property type="match status" value="1"/>
</dbReference>
<feature type="binding site" evidence="1">
    <location>
        <begin position="217"/>
        <end position="219"/>
    </location>
    <ligand>
        <name>NAD(+)</name>
        <dbReference type="ChEBI" id="CHEBI:57540"/>
        <label>1</label>
    </ligand>
</feature>
<dbReference type="AlphaFoldDB" id="A0A828PWU8"/>
<proteinExistence type="predicted"/>
<evidence type="ECO:0000256" key="1">
    <source>
        <dbReference type="PIRSR" id="PIRSR004776-1"/>
    </source>
</evidence>
<evidence type="ECO:0000313" key="4">
    <source>
        <dbReference type="Proteomes" id="UP000005341"/>
    </source>
</evidence>
<dbReference type="Gene3D" id="1.10.260.40">
    <property type="entry name" value="lambda repressor-like DNA-binding domains"/>
    <property type="match status" value="1"/>
</dbReference>
<dbReference type="Proteomes" id="UP000005341">
    <property type="component" value="Unassembled WGS sequence"/>
</dbReference>
<dbReference type="GO" id="GO:0009435">
    <property type="term" value="P:NAD+ biosynthetic process"/>
    <property type="evidence" value="ECO:0007669"/>
    <property type="project" value="InterPro"/>
</dbReference>
<evidence type="ECO:0000259" key="2">
    <source>
        <dbReference type="PROSITE" id="PS50943"/>
    </source>
</evidence>
<dbReference type="GO" id="GO:0050262">
    <property type="term" value="F:ribosylnicotinamide kinase activity"/>
    <property type="evidence" value="ECO:0007669"/>
    <property type="project" value="InterPro"/>
</dbReference>
<feature type="binding site" evidence="1">
    <location>
        <position position="116"/>
    </location>
    <ligand>
        <name>NAD(+)</name>
        <dbReference type="ChEBI" id="CHEBI:57540"/>
        <label>1</label>
    </ligand>
</feature>
<feature type="binding site" evidence="1">
    <location>
        <begin position="307"/>
        <end position="310"/>
    </location>
    <ligand>
        <name>NAD(+)</name>
        <dbReference type="ChEBI" id="CHEBI:57540"/>
        <label>2</label>
    </ligand>
</feature>
<name>A0A828PWU8_ACTPL</name>
<dbReference type="PIRSF" id="PIRSF004776">
    <property type="entry name" value="NadR_NMNAT/RNK"/>
    <property type="match status" value="1"/>
</dbReference>
<dbReference type="InterPro" id="IPR016429">
    <property type="entry name" value="NAD_NadR"/>
</dbReference>
<dbReference type="PROSITE" id="PS50943">
    <property type="entry name" value="HTH_CROC1"/>
    <property type="match status" value="1"/>
</dbReference>
<dbReference type="InterPro" id="IPR004821">
    <property type="entry name" value="Cyt_trans-like"/>
</dbReference>
<dbReference type="SUPFAM" id="SSF52540">
    <property type="entry name" value="P-loop containing nucleoside triphosphate hydrolases"/>
    <property type="match status" value="1"/>
</dbReference>
<protein>
    <submittedName>
        <fullName evidence="3">Transcriptional regulator nadR</fullName>
    </submittedName>
</protein>
<feature type="binding site" evidence="1">
    <location>
        <begin position="272"/>
        <end position="274"/>
    </location>
    <ligand>
        <name>NAD(+)</name>
        <dbReference type="ChEBI" id="CHEBI:57540"/>
        <label>2</label>
    </ligand>
</feature>
<dbReference type="SUPFAM" id="SSF52374">
    <property type="entry name" value="Nucleotidylyl transferase"/>
    <property type="match status" value="1"/>
</dbReference>
<gene>
    <name evidence="3" type="ORF">appser6_910</name>
</gene>
<dbReference type="Gene3D" id="3.40.50.620">
    <property type="entry name" value="HUPs"/>
    <property type="match status" value="1"/>
</dbReference>
<dbReference type="SUPFAM" id="SSF47413">
    <property type="entry name" value="lambda repressor-like DNA-binding domains"/>
    <property type="match status" value="1"/>
</dbReference>
<accession>A0A828PWU8</accession>
<dbReference type="EMBL" id="ADOG01000001">
    <property type="protein sequence ID" value="EFM93037.1"/>
    <property type="molecule type" value="Genomic_DNA"/>
</dbReference>
<keyword evidence="1" id="KW-0547">Nucleotide-binding</keyword>
<reference evidence="3 4" key="1">
    <citation type="journal article" date="2010" name="J. Bacteriol.">
        <title>Comparative genomic characterization of Actinobacillus pleuropneumoniae.</title>
        <authorList>
            <person name="Xu Z."/>
            <person name="Chen X."/>
            <person name="Li L."/>
            <person name="Li T."/>
            <person name="Wang S."/>
            <person name="Chen H."/>
            <person name="Zhou R."/>
        </authorList>
    </citation>
    <scope>NUCLEOTIDE SEQUENCE [LARGE SCALE GENOMIC DNA]</scope>
    <source>
        <strain evidence="3 4">Femo</strain>
    </source>
</reference>
<dbReference type="InterPro" id="IPR027417">
    <property type="entry name" value="P-loop_NTPase"/>
</dbReference>
<dbReference type="PANTHER" id="PTHR37512:SF1">
    <property type="entry name" value="NADR_TTD14 AAA DOMAIN-CONTAINING PROTEIN"/>
    <property type="match status" value="1"/>
</dbReference>
<dbReference type="NCBIfam" id="NF005988">
    <property type="entry name" value="PRK08099.1"/>
    <property type="match status" value="1"/>
</dbReference>
<feature type="binding site" evidence="1">
    <location>
        <begin position="190"/>
        <end position="192"/>
    </location>
    <ligand>
        <name>NAD(+)</name>
        <dbReference type="ChEBI" id="CHEBI:57540"/>
        <label>1</label>
    </ligand>
</feature>
<dbReference type="InterPro" id="IPR010982">
    <property type="entry name" value="Lambda_DNA-bd_dom_sf"/>
</dbReference>
<feature type="binding site" evidence="1">
    <location>
        <position position="89"/>
    </location>
    <ligand>
        <name>NAD(+)</name>
        <dbReference type="ChEBI" id="CHEBI:57540"/>
        <label>1</label>
    </ligand>
</feature>
<dbReference type="GO" id="GO:0003677">
    <property type="term" value="F:DNA binding"/>
    <property type="evidence" value="ECO:0007669"/>
    <property type="project" value="InterPro"/>
</dbReference>
<dbReference type="Pfam" id="PF01381">
    <property type="entry name" value="HTH_3"/>
    <property type="match status" value="1"/>
</dbReference>
<dbReference type="InterPro" id="IPR052735">
    <property type="entry name" value="NAD_biosynth-regulator"/>
</dbReference>
<feature type="domain" description="HTH cro/C1-type" evidence="2">
    <location>
        <begin position="20"/>
        <end position="74"/>
    </location>
</feature>
<dbReference type="Pfam" id="PF13521">
    <property type="entry name" value="AAA_28"/>
    <property type="match status" value="1"/>
</dbReference>
<feature type="binding site" evidence="1">
    <location>
        <begin position="82"/>
        <end position="85"/>
    </location>
    <ligand>
        <name>NAD(+)</name>
        <dbReference type="ChEBI" id="CHEBI:57540"/>
        <label>1</label>
    </ligand>
</feature>
<dbReference type="Gene3D" id="3.40.50.300">
    <property type="entry name" value="P-loop containing nucleotide triphosphate hydrolases"/>
    <property type="match status" value="1"/>
</dbReference>
<dbReference type="CDD" id="cd00093">
    <property type="entry name" value="HTH_XRE"/>
    <property type="match status" value="1"/>
</dbReference>
<dbReference type="InterPro" id="IPR014729">
    <property type="entry name" value="Rossmann-like_a/b/a_fold"/>
</dbReference>
<evidence type="ECO:0000313" key="3">
    <source>
        <dbReference type="EMBL" id="EFM93037.1"/>
    </source>
</evidence>
<dbReference type="InterPro" id="IPR038727">
    <property type="entry name" value="NadR/Ttd14_AAA_dom"/>
</dbReference>
<organism evidence="3 4">
    <name type="scientific">Actinobacillus pleuropneumoniae serovar 6 str. Femo</name>
    <dbReference type="NCBI Taxonomy" id="754256"/>
    <lineage>
        <taxon>Bacteria</taxon>
        <taxon>Pseudomonadati</taxon>
        <taxon>Pseudomonadota</taxon>
        <taxon>Gammaproteobacteria</taxon>
        <taxon>Pasteurellales</taxon>
        <taxon>Pasteurellaceae</taxon>
        <taxon>Actinobacillus</taxon>
    </lineage>
</organism>
<dbReference type="NCBIfam" id="TIGR01526">
    <property type="entry name" value="nadR_NMN_Atrans"/>
    <property type="match status" value="1"/>
</dbReference>
<sequence>MFYYNKSYFEEKIMTNFAYLQQKRKQLKMKVNDVCEQAGVTRAYFNQLVSGKIKNPSANKLKALHQVLNIVEDMNQRVGVIFGKFYPVHTGHIHMIYEAFSKVDILHVVVCTDAERDLQLFKDSKMKRMPTNEDRLRWMQQIFKYQQKQIFIHHLKEDGIPSYPNGWQGWADRVKELFNEKNIRPSLVFSSEVQDKEPYEKYLDLEVHLVDPKRESFNVSATKIRNNPFQYWRFIPKEVRPFFVKTIAILGGESSGKSVLVSKLANVFNTTSAWEYGREFVFERLGGNEQAMQYSDYPLMALGHQRYIDYAMKHAHKVALIDTDYITTQAFCIQYEGKSHPFLDSMIKEYPFDVTILLSNNTKWVDDGMRSLGSVKQRQRFQQLLKKLLEKYNVPYIEIESPSYLDRYNQAKEVVEAILKEEEIPLQFKQYNHTTEDKE</sequence>
<dbReference type="InterPro" id="IPR006417">
    <property type="entry name" value="NadR_NMN_Atrans"/>
</dbReference>
<dbReference type="InterPro" id="IPR001387">
    <property type="entry name" value="Cro/C1-type_HTH"/>
</dbReference>
<dbReference type="GO" id="GO:0000309">
    <property type="term" value="F:nicotinamide-nucleotide adenylyltransferase activity"/>
    <property type="evidence" value="ECO:0007669"/>
    <property type="project" value="InterPro"/>
</dbReference>
<dbReference type="NCBIfam" id="TIGR00125">
    <property type="entry name" value="cyt_tran_rel"/>
    <property type="match status" value="1"/>
</dbReference>
<feature type="binding site" evidence="1">
    <location>
        <begin position="157"/>
        <end position="170"/>
    </location>
    <ligand>
        <name>NAD(+)</name>
        <dbReference type="ChEBI" id="CHEBI:57540"/>
        <label>1</label>
    </ligand>
</feature>
<comment type="caution">
    <text evidence="3">The sequence shown here is derived from an EMBL/GenBank/DDBJ whole genome shotgun (WGS) entry which is preliminary data.</text>
</comment>
<dbReference type="Pfam" id="PF01467">
    <property type="entry name" value="CTP_transf_like"/>
    <property type="match status" value="1"/>
</dbReference>
<dbReference type="GO" id="GO:0000166">
    <property type="term" value="F:nucleotide binding"/>
    <property type="evidence" value="ECO:0007669"/>
    <property type="project" value="UniProtKB-KW"/>
</dbReference>